<dbReference type="Pfam" id="PF00903">
    <property type="entry name" value="Glyoxalase"/>
    <property type="match status" value="1"/>
</dbReference>
<evidence type="ECO:0000259" key="1">
    <source>
        <dbReference type="PROSITE" id="PS51819"/>
    </source>
</evidence>
<dbReference type="Proteomes" id="UP000317894">
    <property type="component" value="Unassembled WGS sequence"/>
</dbReference>
<dbReference type="RefSeq" id="WP_144335173.1">
    <property type="nucleotide sequence ID" value="NZ_VJWA01000002.1"/>
</dbReference>
<sequence>MSAARINYVELPACDFAATRAFYAAAFDWALTDYGPDYACTTTGDVDLGLTGDMAEASAAPLPVIAVDDLEAAEAQVRAAGGTISRAIFAFPGGRRFHFRDPAGNELAVWKAE</sequence>
<dbReference type="PROSITE" id="PS51819">
    <property type="entry name" value="VOC"/>
    <property type="match status" value="1"/>
</dbReference>
<evidence type="ECO:0000313" key="3">
    <source>
        <dbReference type="Proteomes" id="UP000317894"/>
    </source>
</evidence>
<dbReference type="Gene3D" id="3.10.180.10">
    <property type="entry name" value="2,3-Dihydroxybiphenyl 1,2-Dioxygenase, domain 1"/>
    <property type="match status" value="1"/>
</dbReference>
<dbReference type="AlphaFoldDB" id="A0A552U9V6"/>
<dbReference type="PANTHER" id="PTHR33993:SF1">
    <property type="entry name" value="GLYOXALASE FAMILY PROTEIN"/>
    <property type="match status" value="1"/>
</dbReference>
<dbReference type="InterPro" id="IPR037523">
    <property type="entry name" value="VOC_core"/>
</dbReference>
<organism evidence="2 3">
    <name type="scientific">Glacieibacterium frigidum</name>
    <dbReference type="NCBI Taxonomy" id="2593303"/>
    <lineage>
        <taxon>Bacteria</taxon>
        <taxon>Pseudomonadati</taxon>
        <taxon>Pseudomonadota</taxon>
        <taxon>Alphaproteobacteria</taxon>
        <taxon>Sphingomonadales</taxon>
        <taxon>Sphingosinicellaceae</taxon>
        <taxon>Glacieibacterium</taxon>
    </lineage>
</organism>
<dbReference type="SUPFAM" id="SSF54593">
    <property type="entry name" value="Glyoxalase/Bleomycin resistance protein/Dihydroxybiphenyl dioxygenase"/>
    <property type="match status" value="1"/>
</dbReference>
<comment type="caution">
    <text evidence="2">The sequence shown here is derived from an EMBL/GenBank/DDBJ whole genome shotgun (WGS) entry which is preliminary data.</text>
</comment>
<reference evidence="2 3" key="1">
    <citation type="submission" date="2019-07" db="EMBL/GenBank/DDBJ databases">
        <title>Novel species isolated from glacier.</title>
        <authorList>
            <person name="Liu Q."/>
            <person name="Xin Y.-H."/>
        </authorList>
    </citation>
    <scope>NUCLEOTIDE SEQUENCE [LARGE SCALE GENOMIC DNA]</scope>
    <source>
        <strain evidence="2 3">LB1R16</strain>
    </source>
</reference>
<dbReference type="OrthoDB" id="9792323at2"/>
<proteinExistence type="predicted"/>
<dbReference type="InterPro" id="IPR004360">
    <property type="entry name" value="Glyas_Fos-R_dOase_dom"/>
</dbReference>
<dbReference type="PANTHER" id="PTHR33993">
    <property type="entry name" value="GLYOXALASE-RELATED"/>
    <property type="match status" value="1"/>
</dbReference>
<name>A0A552U9V6_9SPHN</name>
<dbReference type="EMBL" id="VJWA01000002">
    <property type="protein sequence ID" value="TRW15004.1"/>
    <property type="molecule type" value="Genomic_DNA"/>
</dbReference>
<gene>
    <name evidence="2" type="ORF">FMM06_15215</name>
</gene>
<evidence type="ECO:0000313" key="2">
    <source>
        <dbReference type="EMBL" id="TRW15004.1"/>
    </source>
</evidence>
<protein>
    <submittedName>
        <fullName evidence="2">VOC family protein</fullName>
    </submittedName>
</protein>
<accession>A0A552U9V6</accession>
<dbReference type="InterPro" id="IPR052164">
    <property type="entry name" value="Anthracycline_SecMetBiosynth"/>
</dbReference>
<dbReference type="InterPro" id="IPR029068">
    <property type="entry name" value="Glyas_Bleomycin-R_OHBP_Dase"/>
</dbReference>
<keyword evidence="3" id="KW-1185">Reference proteome</keyword>
<feature type="domain" description="VOC" evidence="1">
    <location>
        <begin position="5"/>
        <end position="112"/>
    </location>
</feature>